<dbReference type="AlphaFoldDB" id="A0A318Z0S0"/>
<feature type="compositionally biased region" description="Polar residues" evidence="1">
    <location>
        <begin position="665"/>
        <end position="685"/>
    </location>
</feature>
<proteinExistence type="predicted"/>
<dbReference type="EMBL" id="KZ821281">
    <property type="protein sequence ID" value="PYH40586.1"/>
    <property type="molecule type" value="Genomic_DNA"/>
</dbReference>
<evidence type="ECO:0000313" key="2">
    <source>
        <dbReference type="EMBL" id="PYH40586.1"/>
    </source>
</evidence>
<dbReference type="STRING" id="1450539.A0A318Z0S0"/>
<dbReference type="Proteomes" id="UP000248349">
    <property type="component" value="Unassembled WGS sequence"/>
</dbReference>
<sequence length="846" mass="97141">MDSETFSREKHKAWLGTAKIPLDSLEFPVHESRMDNRRCETRLLKLFREQSCERYAYDNYITAVIRRKDLLQALQESNMTIESLHQSEPPFLEIPSGLPIMGLRGKHRWMAARKYFSNPADRWWTVLFFDLDAVSSKTLKFMSEEDDNSMPFYDGEVYYKIRTNELQSDGANAKKWICRIVSEWKQSDYNKLHQSSCYKPFCDALDLLLNIPVLLYAFQLGNLRRIFRMKCPEELAVSVTQVYNVWARLMKGFELKLTISDVEYLQGRSPRWSSVDRNSIEEAFVSGRLFPDICNERDRVTLKERVLATDTIIPSMRTFLENTKFLEPAAVILRGLLPRRFRGTIQQQLLLCYTYRDRPREHFWRSYQHLWLTALRIFPYITSFKPLQDRRGRRMAFVGNYWGFLAITARDNGFSSRQIDTLLETYPHYDIIPQPVEDPAYLYHSTNRWRLKIRCGMPSETAFHNTAPFLSLENIYRERKPQAGAAELTHFAVARDIFLSFFQGPGSGNTELKEHHSNHDGLDQEMTPAPSILNLEQQAASTRDAPYQNLHSGVASGHSQPNQTDLPMIDLPCTSTSDTIGTNAYRTQPVHSALDGSANFKDTEIQGHLKPETTLSRVRKVMKVKDRTANLSIIAQKAYDALSAPQTPFLVNNLAKKETISLSEYPSPVTSKKPSHLTLTNNSSKVSKRPPGLSIELDGAFSVPSGLPTSFPQQIEFPEYTASALAETEHINQWEKNVVKVKVSSSVKAAKERLYEANFSIGLYVLGSSPGEDILYCIEQENLKFLDDFLQDTKRSSWWYRAFEDDYLKTISSHQVHEALANYVFVVCGESESDLSRVEESQSPEI</sequence>
<evidence type="ECO:0000313" key="3">
    <source>
        <dbReference type="Proteomes" id="UP000248349"/>
    </source>
</evidence>
<dbReference type="InterPro" id="IPR022198">
    <property type="entry name" value="DUF3723"/>
</dbReference>
<dbReference type="RefSeq" id="XP_025426568.1">
    <property type="nucleotide sequence ID" value="XM_025576060.1"/>
</dbReference>
<organism evidence="2 3">
    <name type="scientific">Aspergillus saccharolyticus JOP 1030-1</name>
    <dbReference type="NCBI Taxonomy" id="1450539"/>
    <lineage>
        <taxon>Eukaryota</taxon>
        <taxon>Fungi</taxon>
        <taxon>Dikarya</taxon>
        <taxon>Ascomycota</taxon>
        <taxon>Pezizomycotina</taxon>
        <taxon>Eurotiomycetes</taxon>
        <taxon>Eurotiomycetidae</taxon>
        <taxon>Eurotiales</taxon>
        <taxon>Aspergillaceae</taxon>
        <taxon>Aspergillus</taxon>
        <taxon>Aspergillus subgen. Circumdati</taxon>
    </lineage>
</organism>
<accession>A0A318Z0S0</accession>
<gene>
    <name evidence="2" type="ORF">BP01DRAFT_361090</name>
</gene>
<name>A0A318Z0S0_9EURO</name>
<evidence type="ECO:0000256" key="1">
    <source>
        <dbReference type="SAM" id="MobiDB-lite"/>
    </source>
</evidence>
<protein>
    <submittedName>
        <fullName evidence="2">Uncharacterized protein</fullName>
    </submittedName>
</protein>
<feature type="region of interest" description="Disordered" evidence="1">
    <location>
        <begin position="665"/>
        <end position="690"/>
    </location>
</feature>
<keyword evidence="3" id="KW-1185">Reference proteome</keyword>
<dbReference type="Pfam" id="PF12520">
    <property type="entry name" value="DUF3723"/>
    <property type="match status" value="2"/>
</dbReference>
<dbReference type="OrthoDB" id="4227485at2759"/>
<dbReference type="GeneID" id="37077288"/>
<reference evidence="2 3" key="1">
    <citation type="submission" date="2016-12" db="EMBL/GenBank/DDBJ databases">
        <title>The genomes of Aspergillus section Nigri reveals drivers in fungal speciation.</title>
        <authorList>
            <consortium name="DOE Joint Genome Institute"/>
            <person name="Vesth T.C."/>
            <person name="Nybo J."/>
            <person name="Theobald S."/>
            <person name="Brandl J."/>
            <person name="Frisvad J.C."/>
            <person name="Nielsen K.F."/>
            <person name="Lyhne E.K."/>
            <person name="Kogle M.E."/>
            <person name="Kuo A."/>
            <person name="Riley R."/>
            <person name="Clum A."/>
            <person name="Nolan M."/>
            <person name="Lipzen A."/>
            <person name="Salamov A."/>
            <person name="Henrissat B."/>
            <person name="Wiebenga A."/>
            <person name="De Vries R.P."/>
            <person name="Grigoriev I.V."/>
            <person name="Mortensen U.H."/>
            <person name="Andersen M.R."/>
            <person name="Baker S.E."/>
        </authorList>
    </citation>
    <scope>NUCLEOTIDE SEQUENCE [LARGE SCALE GENOMIC DNA]</scope>
    <source>
        <strain evidence="2 3">JOP 1030-1</strain>
    </source>
</reference>